<keyword evidence="2" id="KW-1185">Reference proteome</keyword>
<dbReference type="AlphaFoldDB" id="Q167N2"/>
<name>Q167N2_ROSDO</name>
<evidence type="ECO:0000313" key="2">
    <source>
        <dbReference type="Proteomes" id="UP000007029"/>
    </source>
</evidence>
<dbReference type="HOGENOM" id="CLU_1531411_0_0_5"/>
<evidence type="ECO:0000313" key="1">
    <source>
        <dbReference type="EMBL" id="ABG31811.1"/>
    </source>
</evidence>
<protein>
    <submittedName>
        <fullName evidence="1">Uncharacterized protein</fullName>
    </submittedName>
</protein>
<organism evidence="1 2">
    <name type="scientific">Roseobacter denitrificans (strain ATCC 33942 / OCh 114)</name>
    <name type="common">Erythrobacter sp. (strain OCh 114)</name>
    <name type="synonym">Roseobacter denitrificans</name>
    <dbReference type="NCBI Taxonomy" id="375451"/>
    <lineage>
        <taxon>Bacteria</taxon>
        <taxon>Pseudomonadati</taxon>
        <taxon>Pseudomonadota</taxon>
        <taxon>Alphaproteobacteria</taxon>
        <taxon>Rhodobacterales</taxon>
        <taxon>Roseobacteraceae</taxon>
        <taxon>Roseobacter</taxon>
    </lineage>
</organism>
<dbReference type="KEGG" id="rde:RD1_2219"/>
<accession>Q167N2</accession>
<gene>
    <name evidence="1" type="ordered locus">RD1_2219</name>
</gene>
<sequence length="175" mass="19086">MLSDASPWVYGNPASDAPSSGAGRSVQSAFARASRGIAPVAFGLALRFERCEFFKLFFCRLGLFSRQCRGAFCRLCGIAFGICRLLRRKGLLRLAQFFRFGLAFCRAGERSFVPLCPLCQPVRIACGCLEPLQQVLFRFGCIFQASVKAIAIGILHSVSAHLLAVQGVFALPQVT</sequence>
<reference evidence="1 2" key="1">
    <citation type="journal article" date="2007" name="J. Bacteriol.">
        <title>The complete genome sequence of Roseobacter denitrificans reveals a mixotrophic rather than photosynthetic metabolism.</title>
        <authorList>
            <person name="Swingley W.D."/>
            <person name="Sadekar S."/>
            <person name="Mastrian S.D."/>
            <person name="Matthies H.J."/>
            <person name="Hao J."/>
            <person name="Ramos H."/>
            <person name="Acharya C.R."/>
            <person name="Conrad A.L."/>
            <person name="Taylor H.L."/>
            <person name="Dejesa L.C."/>
            <person name="Shah M.K."/>
            <person name="O'huallachain M.E."/>
            <person name="Lince M.T."/>
            <person name="Blankenship R.E."/>
            <person name="Beatty J.T."/>
            <person name="Touchman J.W."/>
        </authorList>
    </citation>
    <scope>NUCLEOTIDE SEQUENCE [LARGE SCALE GENOMIC DNA]</scope>
    <source>
        <strain evidence="2">ATCC 33942 / OCh 114</strain>
    </source>
</reference>
<dbReference type="EMBL" id="CP000362">
    <property type="protein sequence ID" value="ABG31811.1"/>
    <property type="molecule type" value="Genomic_DNA"/>
</dbReference>
<proteinExistence type="predicted"/>
<dbReference type="Proteomes" id="UP000007029">
    <property type="component" value="Chromosome"/>
</dbReference>